<feature type="compositionally biased region" description="Pro residues" evidence="1">
    <location>
        <begin position="53"/>
        <end position="66"/>
    </location>
</feature>
<dbReference type="Proteomes" id="UP000218209">
    <property type="component" value="Unassembled WGS sequence"/>
</dbReference>
<keyword evidence="3" id="KW-1185">Reference proteome</keyword>
<organism evidence="2 3">
    <name type="scientific">Porphyra umbilicalis</name>
    <name type="common">Purple laver</name>
    <name type="synonym">Red alga</name>
    <dbReference type="NCBI Taxonomy" id="2786"/>
    <lineage>
        <taxon>Eukaryota</taxon>
        <taxon>Rhodophyta</taxon>
        <taxon>Bangiophyceae</taxon>
        <taxon>Bangiales</taxon>
        <taxon>Bangiaceae</taxon>
        <taxon>Porphyra</taxon>
    </lineage>
</organism>
<evidence type="ECO:0000313" key="2">
    <source>
        <dbReference type="EMBL" id="OSX79154.1"/>
    </source>
</evidence>
<dbReference type="AlphaFoldDB" id="A0A1X6PE86"/>
<feature type="region of interest" description="Disordered" evidence="1">
    <location>
        <begin position="1"/>
        <end position="33"/>
    </location>
</feature>
<feature type="region of interest" description="Disordered" evidence="1">
    <location>
        <begin position="48"/>
        <end position="73"/>
    </location>
</feature>
<protein>
    <submittedName>
        <fullName evidence="2">Uncharacterized protein</fullName>
    </submittedName>
</protein>
<sequence length="119" mass="11834">MAGSELSPVGVGGTAVAAPVTAPVRTPTASRPRGRCVAPVRVGAPSVTALPHGCPPPFRGFPPPPLPRDDHTGVLQRAIDVVVPDAAGWAAAAVAAASPPPYPRPVKSCKGLATSPPTI</sequence>
<reference evidence="2 3" key="1">
    <citation type="submission" date="2017-03" db="EMBL/GenBank/DDBJ databases">
        <title>WGS assembly of Porphyra umbilicalis.</title>
        <authorList>
            <person name="Brawley S.H."/>
            <person name="Blouin N.A."/>
            <person name="Ficko-Blean E."/>
            <person name="Wheeler G.L."/>
            <person name="Lohr M."/>
            <person name="Goodson H.V."/>
            <person name="Jenkins J.W."/>
            <person name="Blaby-Haas C.E."/>
            <person name="Helliwell K.E."/>
            <person name="Chan C."/>
            <person name="Marriage T."/>
            <person name="Bhattacharya D."/>
            <person name="Klein A.S."/>
            <person name="Badis Y."/>
            <person name="Brodie J."/>
            <person name="Cao Y."/>
            <person name="Collen J."/>
            <person name="Dittami S.M."/>
            <person name="Gachon C.M."/>
            <person name="Green B.R."/>
            <person name="Karpowicz S."/>
            <person name="Kim J.W."/>
            <person name="Kudahl U."/>
            <person name="Lin S."/>
            <person name="Michel G."/>
            <person name="Mittag M."/>
            <person name="Olson B.J."/>
            <person name="Pangilinan J."/>
            <person name="Peng Y."/>
            <person name="Qiu H."/>
            <person name="Shu S."/>
            <person name="Singer J.T."/>
            <person name="Smith A.G."/>
            <person name="Sprecher B.N."/>
            <person name="Wagner V."/>
            <person name="Wang W."/>
            <person name="Wang Z.-Y."/>
            <person name="Yan J."/>
            <person name="Yarish C."/>
            <person name="Zoeuner-Riek S."/>
            <person name="Zhuang Y."/>
            <person name="Zou Y."/>
            <person name="Lindquist E.A."/>
            <person name="Grimwood J."/>
            <person name="Barry K."/>
            <person name="Rokhsar D.S."/>
            <person name="Schmutz J."/>
            <person name="Stiller J.W."/>
            <person name="Grossman A.R."/>
            <person name="Prochnik S.E."/>
        </authorList>
    </citation>
    <scope>NUCLEOTIDE SEQUENCE [LARGE SCALE GENOMIC DNA]</scope>
    <source>
        <strain evidence="2">4086291</strain>
    </source>
</reference>
<proteinExistence type="predicted"/>
<name>A0A1X6PE86_PORUM</name>
<accession>A0A1X6PE86</accession>
<evidence type="ECO:0000256" key="1">
    <source>
        <dbReference type="SAM" id="MobiDB-lite"/>
    </source>
</evidence>
<gene>
    <name evidence="2" type="ORF">BU14_0085s0005</name>
</gene>
<feature type="region of interest" description="Disordered" evidence="1">
    <location>
        <begin position="97"/>
        <end position="119"/>
    </location>
</feature>
<dbReference type="EMBL" id="KV918796">
    <property type="protein sequence ID" value="OSX79154.1"/>
    <property type="molecule type" value="Genomic_DNA"/>
</dbReference>
<evidence type="ECO:0000313" key="3">
    <source>
        <dbReference type="Proteomes" id="UP000218209"/>
    </source>
</evidence>
<feature type="compositionally biased region" description="Low complexity" evidence="1">
    <location>
        <begin position="14"/>
        <end position="29"/>
    </location>
</feature>